<comment type="similarity">
    <text evidence="1">Belongs to the iron/ascorbate-dependent oxidoreductase family.</text>
</comment>
<dbReference type="EMBL" id="CP144062">
    <property type="protein sequence ID" value="WWD22011.1"/>
    <property type="molecule type" value="Genomic_DNA"/>
</dbReference>
<dbReference type="Gene3D" id="2.60.120.330">
    <property type="entry name" value="B-lactam Antibiotic, Isopenicillin N Synthase, Chain"/>
    <property type="match status" value="1"/>
</dbReference>
<dbReference type="Pfam" id="PF03171">
    <property type="entry name" value="2OG-FeII_Oxy"/>
    <property type="match status" value="1"/>
</dbReference>
<dbReference type="Pfam" id="PF14226">
    <property type="entry name" value="DIOX_N"/>
    <property type="match status" value="1"/>
</dbReference>
<dbReference type="InterPro" id="IPR026992">
    <property type="entry name" value="DIOX_N"/>
</dbReference>
<accession>A0AAJ8LRL8</accession>
<dbReference type="KEGG" id="ksn:43587981"/>
<evidence type="ECO:0000256" key="1">
    <source>
        <dbReference type="RuleBase" id="RU003682"/>
    </source>
</evidence>
<dbReference type="PROSITE" id="PS51471">
    <property type="entry name" value="FE2OG_OXY"/>
    <property type="match status" value="1"/>
</dbReference>
<dbReference type="PANTHER" id="PTHR47990">
    <property type="entry name" value="2-OXOGLUTARATE (2OG) AND FE(II)-DEPENDENT OXYGENASE SUPERFAMILY PROTEIN-RELATED"/>
    <property type="match status" value="1"/>
</dbReference>
<dbReference type="RefSeq" id="XP_065823917.1">
    <property type="nucleotide sequence ID" value="XM_065967845.1"/>
</dbReference>
<name>A0AAJ8LRL8_9TREE</name>
<dbReference type="GeneID" id="43587981"/>
<reference evidence="3" key="2">
    <citation type="submission" date="2024-01" db="EMBL/GenBank/DDBJ databases">
        <title>Comparative genomics of Cryptococcus and Kwoniella reveals pathogenesis evolution and contrasting modes of karyotype evolution via chromosome fusion or intercentromeric recombination.</title>
        <authorList>
            <person name="Coelho M.A."/>
            <person name="David-Palma M."/>
            <person name="Shea T."/>
            <person name="Bowers K."/>
            <person name="McGinley-Smith S."/>
            <person name="Mohammad A.W."/>
            <person name="Gnirke A."/>
            <person name="Yurkov A.M."/>
            <person name="Nowrousian M."/>
            <person name="Sun S."/>
            <person name="Cuomo C.A."/>
            <person name="Heitman J."/>
        </authorList>
    </citation>
    <scope>NUCLEOTIDE SEQUENCE</scope>
    <source>
        <strain evidence="3">CBS 12478</strain>
    </source>
</reference>
<dbReference type="InterPro" id="IPR005123">
    <property type="entry name" value="Oxoglu/Fe-dep_dioxygenase_dom"/>
</dbReference>
<dbReference type="InterPro" id="IPR044861">
    <property type="entry name" value="IPNS-like_FE2OG_OXY"/>
</dbReference>
<reference evidence="3" key="1">
    <citation type="submission" date="2017-08" db="EMBL/GenBank/DDBJ databases">
        <authorList>
            <person name="Cuomo C."/>
            <person name="Billmyre B."/>
            <person name="Heitman J."/>
        </authorList>
    </citation>
    <scope>NUCLEOTIDE SEQUENCE</scope>
    <source>
        <strain evidence="3">CBS 12478</strain>
    </source>
</reference>
<evidence type="ECO:0000313" key="4">
    <source>
        <dbReference type="Proteomes" id="UP000322225"/>
    </source>
</evidence>
<gene>
    <name evidence="3" type="ORF">CI109_106499</name>
</gene>
<dbReference type="InterPro" id="IPR027443">
    <property type="entry name" value="IPNS-like_sf"/>
</dbReference>
<dbReference type="GO" id="GO:0046872">
    <property type="term" value="F:metal ion binding"/>
    <property type="evidence" value="ECO:0007669"/>
    <property type="project" value="UniProtKB-KW"/>
</dbReference>
<keyword evidence="1" id="KW-0479">Metal-binding</keyword>
<organism evidence="3 4">
    <name type="scientific">Kwoniella shandongensis</name>
    <dbReference type="NCBI Taxonomy" id="1734106"/>
    <lineage>
        <taxon>Eukaryota</taxon>
        <taxon>Fungi</taxon>
        <taxon>Dikarya</taxon>
        <taxon>Basidiomycota</taxon>
        <taxon>Agaricomycotina</taxon>
        <taxon>Tremellomycetes</taxon>
        <taxon>Tremellales</taxon>
        <taxon>Cryptococcaceae</taxon>
        <taxon>Kwoniella</taxon>
    </lineage>
</organism>
<dbReference type="AlphaFoldDB" id="A0AAJ8LRL8"/>
<keyword evidence="1" id="KW-0408">Iron</keyword>
<evidence type="ECO:0000259" key="2">
    <source>
        <dbReference type="PROSITE" id="PS51471"/>
    </source>
</evidence>
<dbReference type="Proteomes" id="UP000322225">
    <property type="component" value="Chromosome 12"/>
</dbReference>
<sequence>MSSPSVIPTIDLASDSPQRQAELIKHALGSVGFFAVINAGPKPEDVDAMFDHSKTFFDLPMEEKEVYLAGKSGSGYTKLLSQALGEGKRDHKETFSYGKYCANTTQPVPPPFKDDNVAHETIKRFYQDCHDVSERLMELFALALELPREHFRQSHSFGLNTAMSLIHYPALKPDEQKQLSEMDIRAGEHKDWGTMTLLFQQSSGQPGLQVNLPRSAIDPSFSDSTDANSDVKEDTYDWYPAPIPPPGGFLVNVGLGMELWSSGMYRATLHRVIFPTPSSKEVESEEGLVDRYTLGFFVQPDDDVAFQPILPGGKIDTSVKAITSGELFDSKLRESMNRFKDMSARQNEGQDHAQVQTQGIVA</sequence>
<dbReference type="SUPFAM" id="SSF51197">
    <property type="entry name" value="Clavaminate synthase-like"/>
    <property type="match status" value="1"/>
</dbReference>
<dbReference type="InterPro" id="IPR050231">
    <property type="entry name" value="Iron_ascorbate_oxido_reductase"/>
</dbReference>
<keyword evidence="4" id="KW-1185">Reference proteome</keyword>
<protein>
    <recommendedName>
        <fullName evidence="2">Fe2OG dioxygenase domain-containing protein</fullName>
    </recommendedName>
</protein>
<keyword evidence="1" id="KW-0560">Oxidoreductase</keyword>
<feature type="domain" description="Fe2OG dioxygenase" evidence="2">
    <location>
        <begin position="158"/>
        <end position="300"/>
    </location>
</feature>
<proteinExistence type="inferred from homology"/>
<dbReference type="GO" id="GO:0016491">
    <property type="term" value="F:oxidoreductase activity"/>
    <property type="evidence" value="ECO:0007669"/>
    <property type="project" value="UniProtKB-KW"/>
</dbReference>
<evidence type="ECO:0000313" key="3">
    <source>
        <dbReference type="EMBL" id="WWD22011.1"/>
    </source>
</evidence>